<proteinExistence type="predicted"/>
<protein>
    <submittedName>
        <fullName evidence="1">Uncharacterized protein</fullName>
    </submittedName>
</protein>
<name>K1JX01_9BURK</name>
<dbReference type="EMBL" id="ADMG01000031">
    <property type="protein sequence ID" value="EKB31163.1"/>
    <property type="molecule type" value="Genomic_DNA"/>
</dbReference>
<evidence type="ECO:0000313" key="1">
    <source>
        <dbReference type="EMBL" id="EKB31163.1"/>
    </source>
</evidence>
<organism evidence="1 2">
    <name type="scientific">Sutterella wadsworthensis 2_1_59BFAA</name>
    <dbReference type="NCBI Taxonomy" id="742823"/>
    <lineage>
        <taxon>Bacteria</taxon>
        <taxon>Pseudomonadati</taxon>
        <taxon>Pseudomonadota</taxon>
        <taxon>Betaproteobacteria</taxon>
        <taxon>Burkholderiales</taxon>
        <taxon>Sutterellaceae</taxon>
        <taxon>Sutterella</taxon>
    </lineage>
</organism>
<sequence length="219" mass="23911">MYANTSRAALDAAHLSPATPRPIVDMYDLDTSSYDIDPDGRTVRIYGAAFFRTAPQIGVRFTLVLSRADLRDDEAPAWIDFDSDDLEAAGLALAEETAEAALLDALRTPGFNVAGAPAVLTPSLIDFYLPAIHDGAGSTEHIRAASGWCLFAVPSDEGPELTDVLAYRRYSDDYPCYAAPSAADWADARDQLEGRVPEETLDAFERFYLENEIAWAQVQ</sequence>
<dbReference type="RefSeq" id="WP_005435234.1">
    <property type="nucleotide sequence ID" value="NZ_JH815516.1"/>
</dbReference>
<dbReference type="AlphaFoldDB" id="K1JX01"/>
<dbReference type="STRING" id="742823.HMPREF9465_01268"/>
<reference evidence="1 2" key="1">
    <citation type="submission" date="2012-05" db="EMBL/GenBank/DDBJ databases">
        <title>The Genome Sequence of Sutterella wadsworthensis 2_1_59BFAA.</title>
        <authorList>
            <consortium name="The Broad Institute Genome Sequencing Platform"/>
            <person name="Earl A."/>
            <person name="Ward D."/>
            <person name="Feldgarden M."/>
            <person name="Gevers D."/>
            <person name="Daigneault M."/>
            <person name="Strauss J."/>
            <person name="Allen-Vercoe E."/>
            <person name="Walker B."/>
            <person name="Young S.K."/>
            <person name="Zeng Q."/>
            <person name="Gargeya S."/>
            <person name="Fitzgerald M."/>
            <person name="Haas B."/>
            <person name="Abouelleil A."/>
            <person name="Alvarado L."/>
            <person name="Arachchi H.M."/>
            <person name="Berlin A.M."/>
            <person name="Chapman S.B."/>
            <person name="Goldberg J."/>
            <person name="Griggs A."/>
            <person name="Gujja S."/>
            <person name="Hansen M."/>
            <person name="Howarth C."/>
            <person name="Imamovic A."/>
            <person name="Larimer J."/>
            <person name="McCowen C."/>
            <person name="Montmayeur A."/>
            <person name="Murphy C."/>
            <person name="Neiman D."/>
            <person name="Pearson M."/>
            <person name="Priest M."/>
            <person name="Roberts A."/>
            <person name="Saif S."/>
            <person name="Shea T."/>
            <person name="Sisk P."/>
            <person name="Sykes S."/>
            <person name="Wortman J."/>
            <person name="Nusbaum C."/>
            <person name="Birren B."/>
        </authorList>
    </citation>
    <scope>NUCLEOTIDE SEQUENCE [LARGE SCALE GENOMIC DNA]</scope>
    <source>
        <strain evidence="1 2">2_1_59BFAA</strain>
    </source>
</reference>
<dbReference type="PATRIC" id="fig|742823.3.peg.1256"/>
<comment type="caution">
    <text evidence="1">The sequence shown here is derived from an EMBL/GenBank/DDBJ whole genome shotgun (WGS) entry which is preliminary data.</text>
</comment>
<dbReference type="Proteomes" id="UP000005835">
    <property type="component" value="Unassembled WGS sequence"/>
</dbReference>
<gene>
    <name evidence="1" type="ORF">HMPREF9465_01268</name>
</gene>
<evidence type="ECO:0000313" key="2">
    <source>
        <dbReference type="Proteomes" id="UP000005835"/>
    </source>
</evidence>
<accession>K1JX01</accession>
<dbReference type="HOGENOM" id="CLU_1260926_0_0_4"/>
<keyword evidence="2" id="KW-1185">Reference proteome</keyword>